<dbReference type="InterPro" id="IPR001663">
    <property type="entry name" value="Rng_hydr_dOase-A"/>
</dbReference>
<dbReference type="PANTHER" id="PTHR43756">
    <property type="entry name" value="CHOLINE MONOOXYGENASE, CHLOROPLASTIC"/>
    <property type="match status" value="1"/>
</dbReference>
<feature type="domain" description="Rieske" evidence="7">
    <location>
        <begin position="32"/>
        <end position="141"/>
    </location>
</feature>
<dbReference type="EMBL" id="BSOY01000016">
    <property type="protein sequence ID" value="GLS01060.1"/>
    <property type="molecule type" value="Genomic_DNA"/>
</dbReference>
<evidence type="ECO:0000259" key="7">
    <source>
        <dbReference type="PROSITE" id="PS51296"/>
    </source>
</evidence>
<evidence type="ECO:0000256" key="3">
    <source>
        <dbReference type="ARBA" id="ARBA00022723"/>
    </source>
</evidence>
<comment type="caution">
    <text evidence="8">The sequence shown here is derived from an EMBL/GenBank/DDBJ whole genome shotgun (WGS) entry which is preliminary data.</text>
</comment>
<evidence type="ECO:0000256" key="5">
    <source>
        <dbReference type="ARBA" id="ARBA00023004"/>
    </source>
</evidence>
<evidence type="ECO:0000313" key="8">
    <source>
        <dbReference type="EMBL" id="GLS01060.1"/>
    </source>
</evidence>
<dbReference type="InterPro" id="IPR015879">
    <property type="entry name" value="Ring_hydroxy_dOase_asu_C_dom"/>
</dbReference>
<keyword evidence="5" id="KW-0408">Iron</keyword>
<dbReference type="Proteomes" id="UP001156921">
    <property type="component" value="Unassembled WGS sequence"/>
</dbReference>
<dbReference type="Pfam" id="PF00848">
    <property type="entry name" value="Ring_hydroxyl_A"/>
    <property type="match status" value="1"/>
</dbReference>
<protein>
    <submittedName>
        <fullName evidence="8">(2Fe-2S) ferredoxin</fullName>
    </submittedName>
</protein>
<gene>
    <name evidence="8" type="ORF">GCM10007859_10700</name>
</gene>
<keyword evidence="2" id="KW-0001">2Fe-2S</keyword>
<keyword evidence="3" id="KW-0479">Metal-binding</keyword>
<dbReference type="Pfam" id="PF00355">
    <property type="entry name" value="Rieske"/>
    <property type="match status" value="1"/>
</dbReference>
<reference evidence="9" key="1">
    <citation type="journal article" date="2019" name="Int. J. Syst. Evol. Microbiol.">
        <title>The Global Catalogue of Microorganisms (GCM) 10K type strain sequencing project: providing services to taxonomists for standard genome sequencing and annotation.</title>
        <authorList>
            <consortium name="The Broad Institute Genomics Platform"/>
            <consortium name="The Broad Institute Genome Sequencing Center for Infectious Disease"/>
            <person name="Wu L."/>
            <person name="Ma J."/>
        </authorList>
    </citation>
    <scope>NUCLEOTIDE SEQUENCE [LARGE SCALE GENOMIC DNA]</scope>
    <source>
        <strain evidence="9">NBRC 110107</strain>
    </source>
</reference>
<evidence type="ECO:0000256" key="1">
    <source>
        <dbReference type="ARBA" id="ARBA00001962"/>
    </source>
</evidence>
<proteinExistence type="predicted"/>
<evidence type="ECO:0000256" key="2">
    <source>
        <dbReference type="ARBA" id="ARBA00022714"/>
    </source>
</evidence>
<dbReference type="PRINTS" id="PR00090">
    <property type="entry name" value="RNGDIOXGNASE"/>
</dbReference>
<accession>A0ABQ6BGA7</accession>
<comment type="cofactor">
    <cofactor evidence="1">
        <name>Fe cation</name>
        <dbReference type="ChEBI" id="CHEBI:24875"/>
    </cofactor>
</comment>
<evidence type="ECO:0000256" key="6">
    <source>
        <dbReference type="ARBA" id="ARBA00023014"/>
    </source>
</evidence>
<dbReference type="InterPro" id="IPR017941">
    <property type="entry name" value="Rieske_2Fe-2S"/>
</dbReference>
<keyword evidence="9" id="KW-1185">Reference proteome</keyword>
<dbReference type="CDD" id="cd03469">
    <property type="entry name" value="Rieske_RO_Alpha_N"/>
    <property type="match status" value="1"/>
</dbReference>
<dbReference type="PANTHER" id="PTHR43756:SF5">
    <property type="entry name" value="CHOLINE MONOOXYGENASE, CHLOROPLASTIC"/>
    <property type="match status" value="1"/>
</dbReference>
<evidence type="ECO:0000256" key="4">
    <source>
        <dbReference type="ARBA" id="ARBA00023002"/>
    </source>
</evidence>
<dbReference type="PROSITE" id="PS51296">
    <property type="entry name" value="RIESKE"/>
    <property type="match status" value="1"/>
</dbReference>
<dbReference type="SUPFAM" id="SSF55961">
    <property type="entry name" value="Bet v1-like"/>
    <property type="match status" value="1"/>
</dbReference>
<dbReference type="Gene3D" id="2.102.10.10">
    <property type="entry name" value="Rieske [2Fe-2S] iron-sulphur domain"/>
    <property type="match status" value="1"/>
</dbReference>
<keyword evidence="4" id="KW-0560">Oxidoreductase</keyword>
<dbReference type="InterPro" id="IPR036922">
    <property type="entry name" value="Rieske_2Fe-2S_sf"/>
</dbReference>
<dbReference type="SUPFAM" id="SSF50022">
    <property type="entry name" value="ISP domain"/>
    <property type="match status" value="1"/>
</dbReference>
<sequence length="336" mass="36245">MIPAMQATLPARLYGCPDAWARERSAVFGTAWLFLGHEAEAPAVGDWIATDVAGHRLLAVRGRDGALRAFHNVCRHRAGPLVTGASGHCGGELVCAYHGWRYALDGRLRAATGFGAAEGFDPREFGLLALRLETWRGLVFATMDGEARPLADHVAPLEALLAGRGLKIPAPALRRAHDLACDWKTYAENYLEGYHIGSVHPVLADELGAAEYRVRVEGDLVVQEAVGVNDGPQAGVWGWLWPNLGINVYRDGAMIERMTPVGPGRTRLDYLFLNDGGEGALGEALTASDRLTAEDAAICEAVQRNLSAGAYDRGVLSPNHEIALAWFQSRIAEVHP</sequence>
<dbReference type="Gene3D" id="3.90.380.10">
    <property type="entry name" value="Naphthalene 1,2-dioxygenase Alpha Subunit, Chain A, domain 1"/>
    <property type="match status" value="2"/>
</dbReference>
<keyword evidence="6" id="KW-0411">Iron-sulfur</keyword>
<name>A0ABQ6BGA7_9CAUL</name>
<evidence type="ECO:0000313" key="9">
    <source>
        <dbReference type="Proteomes" id="UP001156921"/>
    </source>
</evidence>
<organism evidence="8 9">
    <name type="scientific">Brevundimonas denitrificans</name>
    <dbReference type="NCBI Taxonomy" id="1443434"/>
    <lineage>
        <taxon>Bacteria</taxon>
        <taxon>Pseudomonadati</taxon>
        <taxon>Pseudomonadota</taxon>
        <taxon>Alphaproteobacteria</taxon>
        <taxon>Caulobacterales</taxon>
        <taxon>Caulobacteraceae</taxon>
        <taxon>Brevundimonas</taxon>
    </lineage>
</organism>